<dbReference type="VEuPathDB" id="FungiDB:ASPWEDRAFT_180291"/>
<dbReference type="EMBL" id="KV878210">
    <property type="protein sequence ID" value="OJJ38811.1"/>
    <property type="molecule type" value="Genomic_DNA"/>
</dbReference>
<accession>A0A1L9RV45</accession>
<sequence length="198" mass="22496">MITKCCFDTKAKAFNIHLKDNKPYSSLSGDSLKALGVPIPYIVEDFSYHAHDNVNVSFARAEATVNEVFFYGSRLEVDMSATIDNFQIKAYYEHLSKLISDEPELKFEHKRLAFHFRRKWTEVGSFRIPTTLNLYGPLYIDLYSKVVTTERDGQTDYTFHISGHVRGTGLTGRLDESQGRLVPVMDWLNGTLADAAVC</sequence>
<gene>
    <name evidence="1" type="ORF">ASPWEDRAFT_180291</name>
</gene>
<dbReference type="GeneID" id="63747684"/>
<keyword evidence="2" id="KW-1185">Reference proteome</keyword>
<reference evidence="2" key="1">
    <citation type="journal article" date="2017" name="Genome Biol.">
        <title>Comparative genomics reveals high biological diversity and specific adaptations in the industrially and medically important fungal genus Aspergillus.</title>
        <authorList>
            <person name="de Vries R.P."/>
            <person name="Riley R."/>
            <person name="Wiebenga A."/>
            <person name="Aguilar-Osorio G."/>
            <person name="Amillis S."/>
            <person name="Uchima C.A."/>
            <person name="Anderluh G."/>
            <person name="Asadollahi M."/>
            <person name="Askin M."/>
            <person name="Barry K."/>
            <person name="Battaglia E."/>
            <person name="Bayram O."/>
            <person name="Benocci T."/>
            <person name="Braus-Stromeyer S.A."/>
            <person name="Caldana C."/>
            <person name="Canovas D."/>
            <person name="Cerqueira G.C."/>
            <person name="Chen F."/>
            <person name="Chen W."/>
            <person name="Choi C."/>
            <person name="Clum A."/>
            <person name="Dos Santos R.A."/>
            <person name="Damasio A.R."/>
            <person name="Diallinas G."/>
            <person name="Emri T."/>
            <person name="Fekete E."/>
            <person name="Flipphi M."/>
            <person name="Freyberg S."/>
            <person name="Gallo A."/>
            <person name="Gournas C."/>
            <person name="Habgood R."/>
            <person name="Hainaut M."/>
            <person name="Harispe M.L."/>
            <person name="Henrissat B."/>
            <person name="Hilden K.S."/>
            <person name="Hope R."/>
            <person name="Hossain A."/>
            <person name="Karabika E."/>
            <person name="Karaffa L."/>
            <person name="Karanyi Z."/>
            <person name="Krasevec N."/>
            <person name="Kuo A."/>
            <person name="Kusch H."/>
            <person name="LaButti K."/>
            <person name="Lagendijk E.L."/>
            <person name="Lapidus A."/>
            <person name="Levasseur A."/>
            <person name="Lindquist E."/>
            <person name="Lipzen A."/>
            <person name="Logrieco A.F."/>
            <person name="MacCabe A."/>
            <person name="Maekelae M.R."/>
            <person name="Malavazi I."/>
            <person name="Melin P."/>
            <person name="Meyer V."/>
            <person name="Mielnichuk N."/>
            <person name="Miskei M."/>
            <person name="Molnar A.P."/>
            <person name="Mule G."/>
            <person name="Ngan C.Y."/>
            <person name="Orejas M."/>
            <person name="Orosz E."/>
            <person name="Ouedraogo J.P."/>
            <person name="Overkamp K.M."/>
            <person name="Park H.-S."/>
            <person name="Perrone G."/>
            <person name="Piumi F."/>
            <person name="Punt P.J."/>
            <person name="Ram A.F."/>
            <person name="Ramon A."/>
            <person name="Rauscher S."/>
            <person name="Record E."/>
            <person name="Riano-Pachon D.M."/>
            <person name="Robert V."/>
            <person name="Roehrig J."/>
            <person name="Ruller R."/>
            <person name="Salamov A."/>
            <person name="Salih N.S."/>
            <person name="Samson R.A."/>
            <person name="Sandor E."/>
            <person name="Sanguinetti M."/>
            <person name="Schuetze T."/>
            <person name="Sepcic K."/>
            <person name="Shelest E."/>
            <person name="Sherlock G."/>
            <person name="Sophianopoulou V."/>
            <person name="Squina F.M."/>
            <person name="Sun H."/>
            <person name="Susca A."/>
            <person name="Todd R.B."/>
            <person name="Tsang A."/>
            <person name="Unkles S.E."/>
            <person name="van de Wiele N."/>
            <person name="van Rossen-Uffink D."/>
            <person name="Oliveira J.V."/>
            <person name="Vesth T.C."/>
            <person name="Visser J."/>
            <person name="Yu J.-H."/>
            <person name="Zhou M."/>
            <person name="Andersen M.R."/>
            <person name="Archer D.B."/>
            <person name="Baker S.E."/>
            <person name="Benoit I."/>
            <person name="Brakhage A.A."/>
            <person name="Braus G.H."/>
            <person name="Fischer R."/>
            <person name="Frisvad J.C."/>
            <person name="Goldman G.H."/>
            <person name="Houbraken J."/>
            <person name="Oakley B."/>
            <person name="Pocsi I."/>
            <person name="Scazzocchio C."/>
            <person name="Seiboth B."/>
            <person name="vanKuyk P.A."/>
            <person name="Wortman J."/>
            <person name="Dyer P.S."/>
            <person name="Grigoriev I.V."/>
        </authorList>
    </citation>
    <scope>NUCLEOTIDE SEQUENCE [LARGE SCALE GENOMIC DNA]</scope>
    <source>
        <strain evidence="2">DTO 134E9</strain>
    </source>
</reference>
<evidence type="ECO:0000313" key="1">
    <source>
        <dbReference type="EMBL" id="OJJ38811.1"/>
    </source>
</evidence>
<protein>
    <submittedName>
        <fullName evidence="1">Uncharacterized protein</fullName>
    </submittedName>
</protein>
<name>A0A1L9RV45_ASPWE</name>
<proteinExistence type="predicted"/>
<evidence type="ECO:0000313" key="2">
    <source>
        <dbReference type="Proteomes" id="UP000184383"/>
    </source>
</evidence>
<dbReference type="AlphaFoldDB" id="A0A1L9RV45"/>
<dbReference type="RefSeq" id="XP_040692487.1">
    <property type="nucleotide sequence ID" value="XM_040831836.1"/>
</dbReference>
<dbReference type="Proteomes" id="UP000184383">
    <property type="component" value="Unassembled WGS sequence"/>
</dbReference>
<organism evidence="1 2">
    <name type="scientific">Aspergillus wentii DTO 134E9</name>
    <dbReference type="NCBI Taxonomy" id="1073089"/>
    <lineage>
        <taxon>Eukaryota</taxon>
        <taxon>Fungi</taxon>
        <taxon>Dikarya</taxon>
        <taxon>Ascomycota</taxon>
        <taxon>Pezizomycotina</taxon>
        <taxon>Eurotiomycetes</taxon>
        <taxon>Eurotiomycetidae</taxon>
        <taxon>Eurotiales</taxon>
        <taxon>Aspergillaceae</taxon>
        <taxon>Aspergillus</taxon>
        <taxon>Aspergillus subgen. Cremei</taxon>
    </lineage>
</organism>